<evidence type="ECO:0000256" key="2">
    <source>
        <dbReference type="ARBA" id="ARBA00022729"/>
    </source>
</evidence>
<sequence length="111" mass="12902">MRKLSNLKYKVLTAEQIPRVLNNIAVGIIFGDDADLLGIFDKAIVREVNTDDLFLNTFVVQTEDLNAPWVADFVDAVQSEEFKNVVEDTQYRFHKFYRPAWYVEKWGISNN</sequence>
<dbReference type="InterPro" id="IPR004872">
    <property type="entry name" value="Lipoprotein_NlpA"/>
</dbReference>
<dbReference type="GO" id="GO:0016020">
    <property type="term" value="C:membrane"/>
    <property type="evidence" value="ECO:0007669"/>
    <property type="project" value="UniProtKB-SubCell"/>
</dbReference>
<keyword evidence="5" id="KW-0449">Lipoprotein</keyword>
<keyword evidence="2" id="KW-0732">Signal</keyword>
<evidence type="ECO:0000256" key="3">
    <source>
        <dbReference type="ARBA" id="ARBA00023136"/>
    </source>
</evidence>
<reference evidence="6" key="1">
    <citation type="submission" date="2019-03" db="EMBL/GenBank/DDBJ databases">
        <title>Single cell metagenomics reveals metabolic interactions within the superorganism composed of flagellate Streblomastix strix and complex community of Bacteroidetes bacteria on its surface.</title>
        <authorList>
            <person name="Treitli S.C."/>
            <person name="Kolisko M."/>
            <person name="Husnik F."/>
            <person name="Keeling P."/>
            <person name="Hampl V."/>
        </authorList>
    </citation>
    <scope>NUCLEOTIDE SEQUENCE</scope>
    <source>
        <strain evidence="6">STM</strain>
    </source>
</reference>
<dbReference type="EMBL" id="SNRY01001062">
    <property type="protein sequence ID" value="KAA6333867.1"/>
    <property type="molecule type" value="Genomic_DNA"/>
</dbReference>
<keyword evidence="3" id="KW-0472">Membrane</keyword>
<name>A0A5J4RIY1_9ZZZZ</name>
<protein>
    <submittedName>
        <fullName evidence="6">Uncharacterized protein</fullName>
    </submittedName>
</protein>
<evidence type="ECO:0000313" key="6">
    <source>
        <dbReference type="EMBL" id="KAA6333867.1"/>
    </source>
</evidence>
<evidence type="ECO:0000256" key="5">
    <source>
        <dbReference type="ARBA" id="ARBA00023288"/>
    </source>
</evidence>
<comment type="caution">
    <text evidence="6">The sequence shown here is derived from an EMBL/GenBank/DDBJ whole genome shotgun (WGS) entry which is preliminary data.</text>
</comment>
<keyword evidence="4" id="KW-0564">Palmitate</keyword>
<dbReference type="Gene3D" id="3.40.190.10">
    <property type="entry name" value="Periplasmic binding protein-like II"/>
    <property type="match status" value="2"/>
</dbReference>
<proteinExistence type="predicted"/>
<dbReference type="SUPFAM" id="SSF53850">
    <property type="entry name" value="Periplasmic binding protein-like II"/>
    <property type="match status" value="1"/>
</dbReference>
<organism evidence="6">
    <name type="scientific">termite gut metagenome</name>
    <dbReference type="NCBI Taxonomy" id="433724"/>
    <lineage>
        <taxon>unclassified sequences</taxon>
        <taxon>metagenomes</taxon>
        <taxon>organismal metagenomes</taxon>
    </lineage>
</organism>
<comment type="subcellular location">
    <subcellularLocation>
        <location evidence="1">Membrane</location>
        <topology evidence="1">Lipid-anchor</topology>
    </subcellularLocation>
</comment>
<evidence type="ECO:0000256" key="1">
    <source>
        <dbReference type="ARBA" id="ARBA00004635"/>
    </source>
</evidence>
<accession>A0A5J4RIY1</accession>
<gene>
    <name evidence="6" type="ORF">EZS27_017772</name>
</gene>
<dbReference type="Pfam" id="PF03180">
    <property type="entry name" value="Lipoprotein_9"/>
    <property type="match status" value="1"/>
</dbReference>
<dbReference type="AlphaFoldDB" id="A0A5J4RIY1"/>
<evidence type="ECO:0000256" key="4">
    <source>
        <dbReference type="ARBA" id="ARBA00023139"/>
    </source>
</evidence>